<comment type="caution">
    <text evidence="1">The sequence shown here is derived from an EMBL/GenBank/DDBJ whole genome shotgun (WGS) entry which is preliminary data.</text>
</comment>
<accession>A0A392TDD4</accession>
<dbReference type="AlphaFoldDB" id="A0A392TDD4"/>
<feature type="non-terminal residue" evidence="1">
    <location>
        <position position="55"/>
    </location>
</feature>
<dbReference type="Proteomes" id="UP000265520">
    <property type="component" value="Unassembled WGS sequence"/>
</dbReference>
<evidence type="ECO:0000313" key="2">
    <source>
        <dbReference type="Proteomes" id="UP000265520"/>
    </source>
</evidence>
<organism evidence="1 2">
    <name type="scientific">Trifolium medium</name>
    <dbReference type="NCBI Taxonomy" id="97028"/>
    <lineage>
        <taxon>Eukaryota</taxon>
        <taxon>Viridiplantae</taxon>
        <taxon>Streptophyta</taxon>
        <taxon>Embryophyta</taxon>
        <taxon>Tracheophyta</taxon>
        <taxon>Spermatophyta</taxon>
        <taxon>Magnoliopsida</taxon>
        <taxon>eudicotyledons</taxon>
        <taxon>Gunneridae</taxon>
        <taxon>Pentapetalae</taxon>
        <taxon>rosids</taxon>
        <taxon>fabids</taxon>
        <taxon>Fabales</taxon>
        <taxon>Fabaceae</taxon>
        <taxon>Papilionoideae</taxon>
        <taxon>50 kb inversion clade</taxon>
        <taxon>NPAAA clade</taxon>
        <taxon>Hologalegina</taxon>
        <taxon>IRL clade</taxon>
        <taxon>Trifolieae</taxon>
        <taxon>Trifolium</taxon>
    </lineage>
</organism>
<evidence type="ECO:0000313" key="1">
    <source>
        <dbReference type="EMBL" id="MCI58594.1"/>
    </source>
</evidence>
<sequence>MDNRRQMILQEDGKSTIRGLKKDGVACRVVLKSNDSWMQAFLQEYGEEHSGGRRG</sequence>
<dbReference type="EMBL" id="LXQA010549015">
    <property type="protein sequence ID" value="MCI58594.1"/>
    <property type="molecule type" value="Genomic_DNA"/>
</dbReference>
<name>A0A392TDD4_9FABA</name>
<protein>
    <submittedName>
        <fullName evidence="1">Uncharacterized protein</fullName>
    </submittedName>
</protein>
<reference evidence="1 2" key="1">
    <citation type="journal article" date="2018" name="Front. Plant Sci.">
        <title>Red Clover (Trifolium pratense) and Zigzag Clover (T. medium) - A Picture of Genomic Similarities and Differences.</title>
        <authorList>
            <person name="Dluhosova J."/>
            <person name="Istvanek J."/>
            <person name="Nedelnik J."/>
            <person name="Repkova J."/>
        </authorList>
    </citation>
    <scope>NUCLEOTIDE SEQUENCE [LARGE SCALE GENOMIC DNA]</scope>
    <source>
        <strain evidence="2">cv. 10/8</strain>
        <tissue evidence="1">Leaf</tissue>
    </source>
</reference>
<proteinExistence type="predicted"/>
<keyword evidence="2" id="KW-1185">Reference proteome</keyword>